<feature type="region of interest" description="Disordered" evidence="5">
    <location>
        <begin position="1"/>
        <end position="25"/>
    </location>
</feature>
<dbReference type="Gene3D" id="3.20.20.30">
    <property type="entry name" value="Luciferase-like domain"/>
    <property type="match status" value="1"/>
</dbReference>
<evidence type="ECO:0000313" key="8">
    <source>
        <dbReference type="Proteomes" id="UP001596409"/>
    </source>
</evidence>
<evidence type="ECO:0000256" key="4">
    <source>
        <dbReference type="ARBA" id="ARBA00023033"/>
    </source>
</evidence>
<dbReference type="PANTHER" id="PTHR42847:SF4">
    <property type="entry name" value="ALKANESULFONATE MONOOXYGENASE-RELATED"/>
    <property type="match status" value="1"/>
</dbReference>
<dbReference type="Proteomes" id="UP001596409">
    <property type="component" value="Unassembled WGS sequence"/>
</dbReference>
<evidence type="ECO:0000256" key="5">
    <source>
        <dbReference type="SAM" id="MobiDB-lite"/>
    </source>
</evidence>
<evidence type="ECO:0000259" key="6">
    <source>
        <dbReference type="Pfam" id="PF00296"/>
    </source>
</evidence>
<evidence type="ECO:0000256" key="1">
    <source>
        <dbReference type="ARBA" id="ARBA00022630"/>
    </source>
</evidence>
<organism evidence="7 8">
    <name type="scientific">Streptomyces viridiviolaceus</name>
    <dbReference type="NCBI Taxonomy" id="68282"/>
    <lineage>
        <taxon>Bacteria</taxon>
        <taxon>Bacillati</taxon>
        <taxon>Actinomycetota</taxon>
        <taxon>Actinomycetes</taxon>
        <taxon>Kitasatosporales</taxon>
        <taxon>Streptomycetaceae</taxon>
        <taxon>Streptomyces</taxon>
    </lineage>
</organism>
<protein>
    <submittedName>
        <fullName evidence="7">LLM class flavin-dependent oxidoreductase</fullName>
    </submittedName>
</protein>
<keyword evidence="1" id="KW-0285">Flavoprotein</keyword>
<comment type="caution">
    <text evidence="7">The sequence shown here is derived from an EMBL/GenBank/DDBJ whole genome shotgun (WGS) entry which is preliminary data.</text>
</comment>
<dbReference type="Pfam" id="PF00296">
    <property type="entry name" value="Bac_luciferase"/>
    <property type="match status" value="1"/>
</dbReference>
<sequence length="421" mass="45894">MPSRPAGARPGAKAPTLRGPFDPGGQPQLTIDNHLHISLFAWNVSSGLSASKAVLSDVERHRDFWKWPTASKLMRAVEEAGFDSQLQYGMWSGYGGDTGWNDAGLDFATAATASAAVTERIGIYSTIHVGYNISPLLIAKVFSDIDHISGGRLGVNVVAGQNAVDYAQFGLVGPPSQEIRYAIADEMTTALKLLWTSDEPVDFEGEYFQMYGARINPRATSRPRPLLICAAASDIGLDYATRQCDALFVTADDNTVDGYRKKAARIHGMAAEHGRQVRIAAMCYVVMDDTDAKALETVEWMRGQIDRGAIETWLTRSGHILNSEARTVSDEVVGDARVSSGATQDPYLGIGKEHYEGLGMGMGAYQLFGSYETVADQLIALYEAGVGQFALSFFDPQRGVQQMRDHVLPILRERGYNQIQV</sequence>
<gene>
    <name evidence="7" type="ORF">ACFQMH_36375</name>
</gene>
<feature type="compositionally biased region" description="Low complexity" evidence="5">
    <location>
        <begin position="1"/>
        <end position="15"/>
    </location>
</feature>
<proteinExistence type="predicted"/>
<dbReference type="EMBL" id="JBHSYM010000086">
    <property type="protein sequence ID" value="MFC7017069.1"/>
    <property type="molecule type" value="Genomic_DNA"/>
</dbReference>
<evidence type="ECO:0000256" key="2">
    <source>
        <dbReference type="ARBA" id="ARBA00022643"/>
    </source>
</evidence>
<evidence type="ECO:0000256" key="3">
    <source>
        <dbReference type="ARBA" id="ARBA00023002"/>
    </source>
</evidence>
<name>A0ABW2EAF6_9ACTN</name>
<evidence type="ECO:0000313" key="7">
    <source>
        <dbReference type="EMBL" id="MFC7017069.1"/>
    </source>
</evidence>
<accession>A0ABW2EAF6</accession>
<reference evidence="8" key="1">
    <citation type="journal article" date="2019" name="Int. J. Syst. Evol. Microbiol.">
        <title>The Global Catalogue of Microorganisms (GCM) 10K type strain sequencing project: providing services to taxonomists for standard genome sequencing and annotation.</title>
        <authorList>
            <consortium name="The Broad Institute Genomics Platform"/>
            <consortium name="The Broad Institute Genome Sequencing Center for Infectious Disease"/>
            <person name="Wu L."/>
            <person name="Ma J."/>
        </authorList>
    </citation>
    <scope>NUCLEOTIDE SEQUENCE [LARGE SCALE GENOMIC DNA]</scope>
    <source>
        <strain evidence="8">JCM 4855</strain>
    </source>
</reference>
<keyword evidence="4" id="KW-0503">Monooxygenase</keyword>
<dbReference type="InterPro" id="IPR050172">
    <property type="entry name" value="SsuD_RutA_monooxygenase"/>
</dbReference>
<dbReference type="SUPFAM" id="SSF51679">
    <property type="entry name" value="Bacterial luciferase-like"/>
    <property type="match status" value="1"/>
</dbReference>
<keyword evidence="3" id="KW-0560">Oxidoreductase</keyword>
<dbReference type="PANTHER" id="PTHR42847">
    <property type="entry name" value="ALKANESULFONATE MONOOXYGENASE"/>
    <property type="match status" value="1"/>
</dbReference>
<dbReference type="InterPro" id="IPR011251">
    <property type="entry name" value="Luciferase-like_dom"/>
</dbReference>
<dbReference type="InterPro" id="IPR036661">
    <property type="entry name" value="Luciferase-like_sf"/>
</dbReference>
<feature type="domain" description="Luciferase-like" evidence="6">
    <location>
        <begin position="70"/>
        <end position="386"/>
    </location>
</feature>
<keyword evidence="2" id="KW-0288">FMN</keyword>
<dbReference type="RefSeq" id="WP_189880139.1">
    <property type="nucleotide sequence ID" value="NZ_BMWA01000039.1"/>
</dbReference>
<keyword evidence="8" id="KW-1185">Reference proteome</keyword>